<dbReference type="InterPro" id="IPR002155">
    <property type="entry name" value="Thiolase"/>
</dbReference>
<organism evidence="2 3">
    <name type="scientific">Amycolatopsis acididurans</name>
    <dbReference type="NCBI Taxonomy" id="2724524"/>
    <lineage>
        <taxon>Bacteria</taxon>
        <taxon>Bacillati</taxon>
        <taxon>Actinomycetota</taxon>
        <taxon>Actinomycetes</taxon>
        <taxon>Pseudonocardiales</taxon>
        <taxon>Pseudonocardiaceae</taxon>
        <taxon>Amycolatopsis</taxon>
    </lineage>
</organism>
<reference evidence="2 3" key="1">
    <citation type="submission" date="2020-04" db="EMBL/GenBank/DDBJ databases">
        <title>Novel species.</title>
        <authorList>
            <person name="Teo W.F.A."/>
            <person name="Lipun K."/>
            <person name="Srisuk N."/>
            <person name="Duangmal K."/>
        </authorList>
    </citation>
    <scope>NUCLEOTIDE SEQUENCE [LARGE SCALE GENOMIC DNA]</scope>
    <source>
        <strain evidence="2 3">K13G38</strain>
    </source>
</reference>
<dbReference type="Proteomes" id="UP000715441">
    <property type="component" value="Unassembled WGS sequence"/>
</dbReference>
<keyword evidence="3" id="KW-1185">Reference proteome</keyword>
<dbReference type="Pfam" id="PF22691">
    <property type="entry name" value="Thiolase_C_1"/>
    <property type="match status" value="1"/>
</dbReference>
<feature type="domain" description="Thiolase C-terminal" evidence="1">
    <location>
        <begin position="232"/>
        <end position="375"/>
    </location>
</feature>
<evidence type="ECO:0000313" key="2">
    <source>
        <dbReference type="EMBL" id="NKQ52418.1"/>
    </source>
</evidence>
<accession>A0ABX1IY30</accession>
<dbReference type="InterPro" id="IPR016039">
    <property type="entry name" value="Thiolase-like"/>
</dbReference>
<dbReference type="PANTHER" id="PTHR42870">
    <property type="entry name" value="ACETYL-COA C-ACETYLTRANSFERASE"/>
    <property type="match status" value="1"/>
</dbReference>
<sequence length="376" mass="39254">MSSRSEIAIVGAAETARLGRIPGQSVLGLNTEAGARALADAALKVADVDGVAGAFDPRQVAHQLGIRPRWVDTTNVGGCSFLLHVRHAAAAIRAGYASTVLITHGESGRSRVGTVPRPRDPASLTGQFEEPYGARAPFTRFTLPALRYMKTFGVTHEQLAWVAVRQREWAALTPRAKLRDPLTVAGVLESPLVAYPFHKPQVCLVTDGGGALVVTAADRVETSSAVRVLGTGESADSPLVAELDDPLGSAAASRAAGDAFAEAGIRRSDVDHVMCYDAFAHLPMVGLEALGIVERGEAAEFIAAGHTAPGGTLPVNTNGGGLSYTHTGMYGMFAIQEAVRRLRGEASAPVPDARVSAVLGFGGMYTAASVLLLGRW</sequence>
<dbReference type="RefSeq" id="WP_168512235.1">
    <property type="nucleotide sequence ID" value="NZ_JAAXLS010000002.1"/>
</dbReference>
<dbReference type="SUPFAM" id="SSF53901">
    <property type="entry name" value="Thiolase-like"/>
    <property type="match status" value="2"/>
</dbReference>
<dbReference type="Gene3D" id="3.40.47.10">
    <property type="match status" value="1"/>
</dbReference>
<proteinExistence type="predicted"/>
<dbReference type="PIRSF" id="PIRSF000429">
    <property type="entry name" value="Ac-CoA_Ac_transf"/>
    <property type="match status" value="1"/>
</dbReference>
<dbReference type="PANTHER" id="PTHR42870:SF1">
    <property type="entry name" value="NON-SPECIFIC LIPID-TRANSFER PROTEIN-LIKE 2"/>
    <property type="match status" value="1"/>
</dbReference>
<comment type="caution">
    <text evidence="2">The sequence shown here is derived from an EMBL/GenBank/DDBJ whole genome shotgun (WGS) entry which is preliminary data.</text>
</comment>
<name>A0ABX1IY30_9PSEU</name>
<evidence type="ECO:0000259" key="1">
    <source>
        <dbReference type="Pfam" id="PF22691"/>
    </source>
</evidence>
<dbReference type="EMBL" id="JAAXLS010000002">
    <property type="protein sequence ID" value="NKQ52418.1"/>
    <property type="molecule type" value="Genomic_DNA"/>
</dbReference>
<evidence type="ECO:0000313" key="3">
    <source>
        <dbReference type="Proteomes" id="UP000715441"/>
    </source>
</evidence>
<gene>
    <name evidence="2" type="ORF">HFP15_05955</name>
</gene>
<dbReference type="InterPro" id="IPR055140">
    <property type="entry name" value="Thiolase_C_2"/>
</dbReference>
<dbReference type="CDD" id="cd00829">
    <property type="entry name" value="SCP-x_thiolase"/>
    <property type="match status" value="1"/>
</dbReference>
<protein>
    <submittedName>
        <fullName evidence="2">Thiolase</fullName>
    </submittedName>
</protein>